<dbReference type="Pfam" id="PF00892">
    <property type="entry name" value="EamA"/>
    <property type="match status" value="2"/>
</dbReference>
<feature type="transmembrane region" description="Helical" evidence="7">
    <location>
        <begin position="250"/>
        <end position="270"/>
    </location>
</feature>
<dbReference type="GO" id="GO:0016020">
    <property type="term" value="C:membrane"/>
    <property type="evidence" value="ECO:0007669"/>
    <property type="project" value="InterPro"/>
</dbReference>
<feature type="transmembrane region" description="Helical" evidence="7">
    <location>
        <begin position="104"/>
        <end position="126"/>
    </location>
</feature>
<feature type="transmembrane region" description="Helical" evidence="7">
    <location>
        <begin position="78"/>
        <end position="98"/>
    </location>
</feature>
<evidence type="ECO:0000259" key="8">
    <source>
        <dbReference type="Pfam" id="PF00892"/>
    </source>
</evidence>
<feature type="domain" description="EamA" evidence="8">
    <location>
        <begin position="164"/>
        <end position="293"/>
    </location>
</feature>
<evidence type="ECO:0000256" key="2">
    <source>
        <dbReference type="ARBA" id="ARBA00007362"/>
    </source>
</evidence>
<evidence type="ECO:0000256" key="7">
    <source>
        <dbReference type="SAM" id="Phobius"/>
    </source>
</evidence>
<keyword evidence="5 7" id="KW-1133">Transmembrane helix</keyword>
<feature type="transmembrane region" description="Helical" evidence="7">
    <location>
        <begin position="193"/>
        <end position="210"/>
    </location>
</feature>
<dbReference type="Proteomes" id="UP000281904">
    <property type="component" value="Chromosome"/>
</dbReference>
<dbReference type="Gene3D" id="1.10.3730.20">
    <property type="match status" value="1"/>
</dbReference>
<evidence type="ECO:0000313" key="9">
    <source>
        <dbReference type="EMBL" id="VEI61129.1"/>
    </source>
</evidence>
<evidence type="ECO:0000256" key="3">
    <source>
        <dbReference type="ARBA" id="ARBA00022475"/>
    </source>
</evidence>
<protein>
    <submittedName>
        <fullName evidence="9">Predicted permease, DMT superfamily</fullName>
    </submittedName>
</protein>
<evidence type="ECO:0000313" key="10">
    <source>
        <dbReference type="Proteomes" id="UP000281904"/>
    </source>
</evidence>
<evidence type="ECO:0000256" key="1">
    <source>
        <dbReference type="ARBA" id="ARBA00004651"/>
    </source>
</evidence>
<comment type="subcellular location">
    <subcellularLocation>
        <location evidence="1">Cell membrane</location>
        <topology evidence="1">Multi-pass membrane protein</topology>
    </subcellularLocation>
</comment>
<evidence type="ECO:0000256" key="4">
    <source>
        <dbReference type="ARBA" id="ARBA00022692"/>
    </source>
</evidence>
<evidence type="ECO:0000256" key="6">
    <source>
        <dbReference type="ARBA" id="ARBA00023136"/>
    </source>
</evidence>
<sequence length="322" mass="34204">MQSLTQGIQTMKAEIKRGSLEMVAAMLISGSIGWFVLMSGQPVVNVVFWRCAIGALALLLVCGLLGQLRAPGLRRATLLIAVAGGIALVLNWLLLFSAYRYASISIATAVYNTQPFMLVVLGALFLGEKLTLRKLLWLALAFAGMALVVLAQPQQAGAGGQYLRGILLALGAAFFYALMALAAKRLTGTPPQLIVLIQVSVGALMLLPLVDFHADASAGQWGMLMALGVVHTGMMFVLLYGAIQKLPTHLTGSLSFIYPVAAMLVDRWAFAHQLSLAQLAGAALILLAAAGMNLLGERRRPQPAVEKCEIVPAETGKTPSLR</sequence>
<dbReference type="InterPro" id="IPR000620">
    <property type="entry name" value="EamA_dom"/>
</dbReference>
<keyword evidence="3" id="KW-1003">Cell membrane</keyword>
<feature type="transmembrane region" description="Helical" evidence="7">
    <location>
        <begin position="46"/>
        <end position="66"/>
    </location>
</feature>
<dbReference type="PANTHER" id="PTHR22911:SF102">
    <property type="entry name" value="MEMBRANE PROTEIN"/>
    <property type="match status" value="1"/>
</dbReference>
<name>A0A3S4WNT2_SERRU</name>
<comment type="similarity">
    <text evidence="2">Belongs to the EamA transporter family.</text>
</comment>
<dbReference type="EMBL" id="LR134493">
    <property type="protein sequence ID" value="VEI61129.1"/>
    <property type="molecule type" value="Genomic_DNA"/>
</dbReference>
<reference evidence="9 10" key="1">
    <citation type="submission" date="2018-12" db="EMBL/GenBank/DDBJ databases">
        <authorList>
            <consortium name="Pathogen Informatics"/>
        </authorList>
    </citation>
    <scope>NUCLEOTIDE SEQUENCE [LARGE SCALE GENOMIC DNA]</scope>
    <source>
        <strain evidence="9 10">NCTC10036</strain>
    </source>
</reference>
<accession>A0A3S4WNT2</accession>
<dbReference type="InterPro" id="IPR037185">
    <property type="entry name" value="EmrE-like"/>
</dbReference>
<keyword evidence="4 7" id="KW-0812">Transmembrane</keyword>
<dbReference type="PANTHER" id="PTHR22911">
    <property type="entry name" value="ACYL-MALONYL CONDENSING ENZYME-RELATED"/>
    <property type="match status" value="1"/>
</dbReference>
<feature type="transmembrane region" description="Helical" evidence="7">
    <location>
        <begin position="222"/>
        <end position="243"/>
    </location>
</feature>
<feature type="transmembrane region" description="Helical" evidence="7">
    <location>
        <begin position="135"/>
        <end position="156"/>
    </location>
</feature>
<dbReference type="AlphaFoldDB" id="A0A3S4WNT2"/>
<feature type="domain" description="EamA" evidence="8">
    <location>
        <begin position="20"/>
        <end position="149"/>
    </location>
</feature>
<organism evidence="9 10">
    <name type="scientific">Serratia rubidaea</name>
    <name type="common">Serratia marinorubra</name>
    <dbReference type="NCBI Taxonomy" id="61652"/>
    <lineage>
        <taxon>Bacteria</taxon>
        <taxon>Pseudomonadati</taxon>
        <taxon>Pseudomonadota</taxon>
        <taxon>Gammaproteobacteria</taxon>
        <taxon>Enterobacterales</taxon>
        <taxon>Yersiniaceae</taxon>
        <taxon>Serratia</taxon>
    </lineage>
</organism>
<dbReference type="SUPFAM" id="SSF103481">
    <property type="entry name" value="Multidrug resistance efflux transporter EmrE"/>
    <property type="match status" value="2"/>
</dbReference>
<keyword evidence="6 7" id="KW-0472">Membrane</keyword>
<evidence type="ECO:0000256" key="5">
    <source>
        <dbReference type="ARBA" id="ARBA00022989"/>
    </source>
</evidence>
<feature type="transmembrane region" description="Helical" evidence="7">
    <location>
        <begin position="276"/>
        <end position="295"/>
    </location>
</feature>
<feature type="transmembrane region" description="Helical" evidence="7">
    <location>
        <begin position="162"/>
        <end position="181"/>
    </location>
</feature>
<gene>
    <name evidence="9" type="ORF">NCTC10036_00093</name>
</gene>
<proteinExistence type="inferred from homology"/>
<feature type="transmembrane region" description="Helical" evidence="7">
    <location>
        <begin position="20"/>
        <end position="40"/>
    </location>
</feature>